<comment type="caution">
    <text evidence="1">The sequence shown here is derived from an EMBL/GenBank/DDBJ whole genome shotgun (WGS) entry which is preliminary data.</text>
</comment>
<organism evidence="1 5">
    <name type="scientific">Didymodactylos carnosus</name>
    <dbReference type="NCBI Taxonomy" id="1234261"/>
    <lineage>
        <taxon>Eukaryota</taxon>
        <taxon>Metazoa</taxon>
        <taxon>Spiralia</taxon>
        <taxon>Gnathifera</taxon>
        <taxon>Rotifera</taxon>
        <taxon>Eurotatoria</taxon>
        <taxon>Bdelloidea</taxon>
        <taxon>Philodinida</taxon>
        <taxon>Philodinidae</taxon>
        <taxon>Didymodactylos</taxon>
    </lineage>
</organism>
<dbReference type="Proteomes" id="UP000681722">
    <property type="component" value="Unassembled WGS sequence"/>
</dbReference>
<dbReference type="EMBL" id="CAJNOK010031384">
    <property type="protein sequence ID" value="CAF1471646.1"/>
    <property type="molecule type" value="Genomic_DNA"/>
</dbReference>
<dbReference type="Proteomes" id="UP000682733">
    <property type="component" value="Unassembled WGS sequence"/>
</dbReference>
<sequence>MKFGYASGTLVKRFHFNDSSSVDTFSLSFWFFGRGGLRMYFTFEDNKQEEALRLWLRLRDQSLLQFYCTGMKSTRTLHKQFVNGEWHHVGIVYSMNMSALKFYLNGNQKFSDELISRGIKAFPSLSLEIESTSPSYAAPLADVAVWSKELTSFEIGTIYSEKTSINRVHFDEVIFQRFESRISE</sequence>
<dbReference type="AlphaFoldDB" id="A0A815KV63"/>
<dbReference type="EMBL" id="CAJOBA010053274">
    <property type="protein sequence ID" value="CAF4263336.1"/>
    <property type="molecule type" value="Genomic_DNA"/>
</dbReference>
<proteinExistence type="predicted"/>
<evidence type="ECO:0000313" key="5">
    <source>
        <dbReference type="Proteomes" id="UP000663829"/>
    </source>
</evidence>
<dbReference type="Pfam" id="PF13385">
    <property type="entry name" value="Laminin_G_3"/>
    <property type="match status" value="1"/>
</dbReference>
<dbReference type="Proteomes" id="UP000663829">
    <property type="component" value="Unassembled WGS sequence"/>
</dbReference>
<accession>A0A815KV63</accession>
<gene>
    <name evidence="1" type="ORF">GPM918_LOCUS32972</name>
    <name evidence="2" type="ORF">OVA965_LOCUS35677</name>
    <name evidence="4" type="ORF">SRO942_LOCUS33644</name>
    <name evidence="3" type="ORF">TMI583_LOCUS36649</name>
</gene>
<evidence type="ECO:0000313" key="3">
    <source>
        <dbReference type="EMBL" id="CAF4263336.1"/>
    </source>
</evidence>
<dbReference type="OrthoDB" id="9986192at2759"/>
<protein>
    <recommendedName>
        <fullName evidence="6">Laminin G domain-containing protein</fullName>
    </recommendedName>
</protein>
<dbReference type="EMBL" id="CAJNOQ010017197">
    <property type="protein sequence ID" value="CAF1394738.1"/>
    <property type="molecule type" value="Genomic_DNA"/>
</dbReference>
<keyword evidence="5" id="KW-1185">Reference proteome</keyword>
<evidence type="ECO:0000313" key="2">
    <source>
        <dbReference type="EMBL" id="CAF1471646.1"/>
    </source>
</evidence>
<evidence type="ECO:0008006" key="6">
    <source>
        <dbReference type="Google" id="ProtNLM"/>
    </source>
</evidence>
<evidence type="ECO:0000313" key="1">
    <source>
        <dbReference type="EMBL" id="CAF1394738.1"/>
    </source>
</evidence>
<dbReference type="InterPro" id="IPR013320">
    <property type="entry name" value="ConA-like_dom_sf"/>
</dbReference>
<dbReference type="SUPFAM" id="SSF49899">
    <property type="entry name" value="Concanavalin A-like lectins/glucanases"/>
    <property type="match status" value="1"/>
</dbReference>
<reference evidence="1" key="1">
    <citation type="submission" date="2021-02" db="EMBL/GenBank/DDBJ databases">
        <authorList>
            <person name="Nowell W R."/>
        </authorList>
    </citation>
    <scope>NUCLEOTIDE SEQUENCE</scope>
</reference>
<dbReference type="EMBL" id="CAJOBC010082608">
    <property type="protein sequence ID" value="CAF4288946.1"/>
    <property type="molecule type" value="Genomic_DNA"/>
</dbReference>
<name>A0A815KV63_9BILA</name>
<dbReference type="Gene3D" id="2.60.120.200">
    <property type="match status" value="1"/>
</dbReference>
<evidence type="ECO:0000313" key="4">
    <source>
        <dbReference type="EMBL" id="CAF4288946.1"/>
    </source>
</evidence>
<dbReference type="Proteomes" id="UP000677228">
    <property type="component" value="Unassembled WGS sequence"/>
</dbReference>